<reference evidence="7 8" key="1">
    <citation type="submission" date="2022-04" db="EMBL/GenBank/DDBJ databases">
        <title>Leucobacter sp. isolated from rhizosphere of garlic.</title>
        <authorList>
            <person name="Won M."/>
            <person name="Lee C.-M."/>
            <person name="Woen H.-Y."/>
            <person name="Kwon S.-W."/>
        </authorList>
    </citation>
    <scope>NUCLEOTIDE SEQUENCE [LARGE SCALE GENOMIC DNA]</scope>
    <source>
        <strain evidence="7 8">H21R-40</strain>
    </source>
</reference>
<dbReference type="SUPFAM" id="SSF56601">
    <property type="entry name" value="beta-lactamase/transpeptidase-like"/>
    <property type="match status" value="1"/>
</dbReference>
<organism evidence="7 8">
    <name type="scientific">Leucobacter allii</name>
    <dbReference type="NCBI Taxonomy" id="2932247"/>
    <lineage>
        <taxon>Bacteria</taxon>
        <taxon>Bacillati</taxon>
        <taxon>Actinomycetota</taxon>
        <taxon>Actinomycetes</taxon>
        <taxon>Micrococcales</taxon>
        <taxon>Microbacteriaceae</taxon>
        <taxon>Leucobacter</taxon>
    </lineage>
</organism>
<evidence type="ECO:0000313" key="7">
    <source>
        <dbReference type="EMBL" id="UOQ58348.1"/>
    </source>
</evidence>
<feature type="region of interest" description="Disordered" evidence="4">
    <location>
        <begin position="562"/>
        <end position="609"/>
    </location>
</feature>
<feature type="compositionally biased region" description="Low complexity" evidence="4">
    <location>
        <begin position="582"/>
        <end position="603"/>
    </location>
</feature>
<sequence length="609" mass="65051">MRNSRTSRQRRAIALGVVVLASLVFLVRLVDVQIVSAAALNADALDKRAVPVTIASVRGDVVDRDGEVLATTDERYDVQLSPKNTKLNGGKFWRSDPERGGAATVEVTAEEAFAEIGAVTGQSAAEIQKIVDDALAENPKSDFAYVKRGIDLTQLNALKELEIGWLTFTEHHTRSYPNGAVAGNLIGFSGFEDVPQAGVEVSQDACLTGVDGTETYERSEDGVALPGSVVVTEQAVNGGTVELTIDRDLQWEAQQAINEQVLQVGAEWGYLVVMDVRTGELVAVAEDGSVDPNDVDASDPTKREARSFVAPYEPGSTFKTITAASLIDQGAATPTTQNLTPDYLEPEADVRFGDSFPHPPMQWTLTGILVQSSNVGTSMLGSRLSPETRYDYLRKFGIGESTQAGMPVEDSGMLAPYADWDAQTSYNTMFGQGLSSTIVQTAGVYQTIANGGVRVPPSVVSSCTEADGTRTVPDHGEEVRAVTEDTAGQVMAMLETVTTEGWFSDLVSIPGYRIAGKTGTAEQVDPATGLYRTDYVHSFAGIFPADDPQYVAVASIAFPAPGETAAPRRSRRSTTPPRPRSARSTSRRPPGSSPRSPRSTETRPGGHPT</sequence>
<dbReference type="InterPro" id="IPR012338">
    <property type="entry name" value="Beta-lactam/transpept-like"/>
</dbReference>
<protein>
    <submittedName>
        <fullName evidence="7">Penicillin-binding protein 2</fullName>
    </submittedName>
</protein>
<dbReference type="InterPro" id="IPR050515">
    <property type="entry name" value="Beta-lactam/transpept"/>
</dbReference>
<dbReference type="InterPro" id="IPR001460">
    <property type="entry name" value="PCN-bd_Tpept"/>
</dbReference>
<keyword evidence="8" id="KW-1185">Reference proteome</keyword>
<evidence type="ECO:0000259" key="5">
    <source>
        <dbReference type="Pfam" id="PF00905"/>
    </source>
</evidence>
<dbReference type="SUPFAM" id="SSF56519">
    <property type="entry name" value="Penicillin binding protein dimerisation domain"/>
    <property type="match status" value="1"/>
</dbReference>
<evidence type="ECO:0000259" key="6">
    <source>
        <dbReference type="Pfam" id="PF03717"/>
    </source>
</evidence>
<dbReference type="Gene3D" id="3.40.710.10">
    <property type="entry name" value="DD-peptidase/beta-lactamase superfamily"/>
    <property type="match status" value="1"/>
</dbReference>
<dbReference type="PANTHER" id="PTHR30627">
    <property type="entry name" value="PEPTIDOGLYCAN D,D-TRANSPEPTIDASE"/>
    <property type="match status" value="1"/>
</dbReference>
<dbReference type="EMBL" id="CP095045">
    <property type="protein sequence ID" value="UOQ58348.1"/>
    <property type="molecule type" value="Genomic_DNA"/>
</dbReference>
<dbReference type="InterPro" id="IPR005311">
    <property type="entry name" value="PBP_dimer"/>
</dbReference>
<evidence type="ECO:0000256" key="3">
    <source>
        <dbReference type="ARBA" id="ARBA00023136"/>
    </source>
</evidence>
<dbReference type="Proteomes" id="UP000831786">
    <property type="component" value="Chromosome"/>
</dbReference>
<feature type="domain" description="Penicillin-binding protein transpeptidase" evidence="5">
    <location>
        <begin position="269"/>
        <end position="560"/>
    </location>
</feature>
<dbReference type="PANTHER" id="PTHR30627:SF1">
    <property type="entry name" value="PEPTIDOGLYCAN D,D-TRANSPEPTIDASE FTSI"/>
    <property type="match status" value="1"/>
</dbReference>
<evidence type="ECO:0000313" key="8">
    <source>
        <dbReference type="Proteomes" id="UP000831786"/>
    </source>
</evidence>
<accession>A0ABY4FQ04</accession>
<proteinExistence type="inferred from homology"/>
<comment type="subcellular location">
    <subcellularLocation>
        <location evidence="1">Membrane</location>
    </subcellularLocation>
</comment>
<dbReference type="Gene3D" id="3.90.1310.10">
    <property type="entry name" value="Penicillin-binding protein 2a (Domain 2)"/>
    <property type="match status" value="1"/>
</dbReference>
<feature type="domain" description="Penicillin-binding protein dimerisation" evidence="6">
    <location>
        <begin position="54"/>
        <end position="223"/>
    </location>
</feature>
<evidence type="ECO:0000256" key="2">
    <source>
        <dbReference type="ARBA" id="ARBA00007171"/>
    </source>
</evidence>
<evidence type="ECO:0000256" key="1">
    <source>
        <dbReference type="ARBA" id="ARBA00004370"/>
    </source>
</evidence>
<dbReference type="RefSeq" id="WP_244729403.1">
    <property type="nucleotide sequence ID" value="NZ_CP095045.1"/>
</dbReference>
<evidence type="ECO:0000256" key="4">
    <source>
        <dbReference type="SAM" id="MobiDB-lite"/>
    </source>
</evidence>
<gene>
    <name evidence="7" type="ORF">MUN78_05790</name>
</gene>
<keyword evidence="3" id="KW-0472">Membrane</keyword>
<dbReference type="InterPro" id="IPR036138">
    <property type="entry name" value="PBP_dimer_sf"/>
</dbReference>
<name>A0ABY4FQ04_9MICO</name>
<dbReference type="Pfam" id="PF03717">
    <property type="entry name" value="PBP_dimer"/>
    <property type="match status" value="1"/>
</dbReference>
<dbReference type="Pfam" id="PF00905">
    <property type="entry name" value="Transpeptidase"/>
    <property type="match status" value="1"/>
</dbReference>
<comment type="similarity">
    <text evidence="2">Belongs to the transpeptidase family.</text>
</comment>
<dbReference type="Gene3D" id="3.30.450.330">
    <property type="match status" value="1"/>
</dbReference>